<dbReference type="AlphaFoldDB" id="A0AAV9VPT9"/>
<feature type="compositionally biased region" description="Basic residues" evidence="1">
    <location>
        <begin position="1"/>
        <end position="11"/>
    </location>
</feature>
<accession>A0AAV9VPT9</accession>
<evidence type="ECO:0000313" key="2">
    <source>
        <dbReference type="EMBL" id="KAK6495275.1"/>
    </source>
</evidence>
<feature type="region of interest" description="Disordered" evidence="1">
    <location>
        <begin position="1"/>
        <end position="36"/>
    </location>
</feature>
<comment type="caution">
    <text evidence="2">The sequence shown here is derived from an EMBL/GenBank/DDBJ whole genome shotgun (WGS) entry which is preliminary data.</text>
</comment>
<gene>
    <name evidence="2" type="ORF">TWF481_003302</name>
</gene>
<evidence type="ECO:0000313" key="3">
    <source>
        <dbReference type="Proteomes" id="UP001370758"/>
    </source>
</evidence>
<sequence>MLKHQKPKKRMPPPSTPLQDRTIKSEVGSSGNLPPRRNRLDLIDLLVNLIVAQIRRNLHLLCFQRYIVGQFYTSISHQSTLSLKKKKGKYQDVRSATFSIPARWHRNIRSRTW</sequence>
<name>A0AAV9VPT9_9PEZI</name>
<protein>
    <submittedName>
        <fullName evidence="2">Uncharacterized protein</fullName>
    </submittedName>
</protein>
<dbReference type="Proteomes" id="UP001370758">
    <property type="component" value="Unassembled WGS sequence"/>
</dbReference>
<organism evidence="2 3">
    <name type="scientific">Arthrobotrys musiformis</name>
    <dbReference type="NCBI Taxonomy" id="47236"/>
    <lineage>
        <taxon>Eukaryota</taxon>
        <taxon>Fungi</taxon>
        <taxon>Dikarya</taxon>
        <taxon>Ascomycota</taxon>
        <taxon>Pezizomycotina</taxon>
        <taxon>Orbiliomycetes</taxon>
        <taxon>Orbiliales</taxon>
        <taxon>Orbiliaceae</taxon>
        <taxon>Arthrobotrys</taxon>
    </lineage>
</organism>
<proteinExistence type="predicted"/>
<keyword evidence="3" id="KW-1185">Reference proteome</keyword>
<dbReference type="EMBL" id="JAVHJL010000013">
    <property type="protein sequence ID" value="KAK6495275.1"/>
    <property type="molecule type" value="Genomic_DNA"/>
</dbReference>
<evidence type="ECO:0000256" key="1">
    <source>
        <dbReference type="SAM" id="MobiDB-lite"/>
    </source>
</evidence>
<reference evidence="2 3" key="1">
    <citation type="submission" date="2023-08" db="EMBL/GenBank/DDBJ databases">
        <authorList>
            <person name="Palmer J.M."/>
        </authorList>
    </citation>
    <scope>NUCLEOTIDE SEQUENCE [LARGE SCALE GENOMIC DNA]</scope>
    <source>
        <strain evidence="2 3">TWF481</strain>
    </source>
</reference>